<dbReference type="STRING" id="229203.SAMN05444338_10752"/>
<gene>
    <name evidence="2" type="ORF">SAMN05444338_10752</name>
</gene>
<feature type="signal peptide" evidence="1">
    <location>
        <begin position="1"/>
        <end position="19"/>
    </location>
</feature>
<dbReference type="OrthoDB" id="1346471at2"/>
<proteinExistence type="predicted"/>
<dbReference type="Proteomes" id="UP000198569">
    <property type="component" value="Unassembled WGS sequence"/>
</dbReference>
<protein>
    <recommendedName>
        <fullName evidence="4">SH3 domain-containing protein</fullName>
    </recommendedName>
</protein>
<keyword evidence="1" id="KW-0732">Signal</keyword>
<evidence type="ECO:0000256" key="1">
    <source>
        <dbReference type="SAM" id="SignalP"/>
    </source>
</evidence>
<evidence type="ECO:0000313" key="3">
    <source>
        <dbReference type="Proteomes" id="UP000198569"/>
    </source>
</evidence>
<dbReference type="AlphaFoldDB" id="A0A1H2Z1Y4"/>
<name>A0A1H2Z1Y4_9FLAO</name>
<feature type="chain" id="PRO_5011461885" description="SH3 domain-containing protein" evidence="1">
    <location>
        <begin position="20"/>
        <end position="219"/>
    </location>
</feature>
<sequence length="219" mass="25253">MKKSLLLLTALLIGFFSQAQTVAEIAMESVRQSDIKEKAAKDAQAAKDAIFNHPNADFIMSLEKMNIEQVRNFADEIANSGKTKWEFLKITENEKIGYCRVKYIDPSVPADLKEKITKGSEVCEKCFEVNFVLYFEGENKDLEIKGVKQYRFREVTGKYLDLFSTWQRVFKTNATLETALSDYSLLELKHRAVGVNYWFRKNETTWTISNHSNYSKTAQ</sequence>
<accession>A0A1H2Z1Y4</accession>
<dbReference type="EMBL" id="FNMV01000007">
    <property type="protein sequence ID" value="SDX11018.1"/>
    <property type="molecule type" value="Genomic_DNA"/>
</dbReference>
<reference evidence="3" key="1">
    <citation type="submission" date="2016-10" db="EMBL/GenBank/DDBJ databases">
        <authorList>
            <person name="Varghese N."/>
            <person name="Submissions S."/>
        </authorList>
    </citation>
    <scope>NUCLEOTIDE SEQUENCE [LARGE SCALE GENOMIC DNA]</scope>
    <source>
        <strain evidence="3">DSM 15718</strain>
    </source>
</reference>
<keyword evidence="3" id="KW-1185">Reference proteome</keyword>
<evidence type="ECO:0008006" key="4">
    <source>
        <dbReference type="Google" id="ProtNLM"/>
    </source>
</evidence>
<organism evidence="2 3">
    <name type="scientific">Flavobacterium degerlachei</name>
    <dbReference type="NCBI Taxonomy" id="229203"/>
    <lineage>
        <taxon>Bacteria</taxon>
        <taxon>Pseudomonadati</taxon>
        <taxon>Bacteroidota</taxon>
        <taxon>Flavobacteriia</taxon>
        <taxon>Flavobacteriales</taxon>
        <taxon>Flavobacteriaceae</taxon>
        <taxon>Flavobacterium</taxon>
    </lineage>
</organism>
<evidence type="ECO:0000313" key="2">
    <source>
        <dbReference type="EMBL" id="SDX11018.1"/>
    </source>
</evidence>
<dbReference type="RefSeq" id="WP_091431776.1">
    <property type="nucleotide sequence ID" value="NZ_FNMV01000007.1"/>
</dbReference>